<sequence>MSTASSFFKLGFSGHETFAFRYGWLRKAVIGAEIGPQYFSQPMALVLLGVGKNMVESIRYWGAATQVLDDLGRGSVAPTPLGQQLLTEWDPYLEDIGSLWLVHWLLVNNPAKAAAWHYAFFHYPRRDFTKADLAEHMSDWAARHEAKNKRSTLERDVDCLLRTYLPGKSSKKGVAEESFDCPLAELGLVHSLEDGERFGFTFGSKRSLPDAVFAYALLDFLDQIRGERQTVVLHDALYEPGSPGQAFKLSENALIEGIEAVEQLTGGAVQMDDTAGLKQIYLRRPVDKVALLAAFYAGQA</sequence>
<dbReference type="InterPro" id="IPR025248">
    <property type="entry name" value="DUF4007"/>
</dbReference>
<dbReference type="Pfam" id="PF13182">
    <property type="entry name" value="DUF4007"/>
    <property type="match status" value="1"/>
</dbReference>
<feature type="domain" description="DUF4007" evidence="1">
    <location>
        <begin position="12"/>
        <end position="286"/>
    </location>
</feature>
<dbReference type="Proteomes" id="UP000236379">
    <property type="component" value="Unassembled WGS sequence"/>
</dbReference>
<protein>
    <submittedName>
        <fullName evidence="2">DUF4007 domain-containing protein</fullName>
    </submittedName>
</protein>
<comment type="caution">
    <text evidence="2">The sequence shown here is derived from an EMBL/GenBank/DDBJ whole genome shotgun (WGS) entry which is preliminary data.</text>
</comment>
<dbReference type="RefSeq" id="WP_103311081.1">
    <property type="nucleotide sequence ID" value="NZ_PPPD01000001.1"/>
</dbReference>
<evidence type="ECO:0000259" key="1">
    <source>
        <dbReference type="Pfam" id="PF13182"/>
    </source>
</evidence>
<dbReference type="AlphaFoldDB" id="A0A2K3UWC8"/>
<evidence type="ECO:0000313" key="3">
    <source>
        <dbReference type="Proteomes" id="UP000236379"/>
    </source>
</evidence>
<keyword evidence="3" id="KW-1185">Reference proteome</keyword>
<dbReference type="EMBL" id="PPPD01000001">
    <property type="protein sequence ID" value="PNY80837.1"/>
    <property type="molecule type" value="Genomic_DNA"/>
</dbReference>
<accession>A0A2K3UWC8</accession>
<gene>
    <name evidence="2" type="ORF">CVO96_05140</name>
</gene>
<evidence type="ECO:0000313" key="2">
    <source>
        <dbReference type="EMBL" id="PNY80837.1"/>
    </source>
</evidence>
<dbReference type="OrthoDB" id="747541at2"/>
<organism evidence="2 3">
    <name type="scientific">Deinococcus koreensis</name>
    <dbReference type="NCBI Taxonomy" id="2054903"/>
    <lineage>
        <taxon>Bacteria</taxon>
        <taxon>Thermotogati</taxon>
        <taxon>Deinococcota</taxon>
        <taxon>Deinococci</taxon>
        <taxon>Deinococcales</taxon>
        <taxon>Deinococcaceae</taxon>
        <taxon>Deinococcus</taxon>
    </lineage>
</organism>
<reference evidence="2 3" key="1">
    <citation type="submission" date="2018-01" db="EMBL/GenBank/DDBJ databases">
        <title>Deinococcus koreensis sp. nov., a radiation-resistant bacterium isolated from river water.</title>
        <authorList>
            <person name="Choi A."/>
        </authorList>
    </citation>
    <scope>NUCLEOTIDE SEQUENCE [LARGE SCALE GENOMIC DNA]</scope>
    <source>
        <strain evidence="2 3">SJW1-2</strain>
    </source>
</reference>
<proteinExistence type="predicted"/>
<name>A0A2K3UWC8_9DEIO</name>